<accession>A0A0F6SEN9</accession>
<sequence>MALEQRKHVLRAAPIASTHRHRSEQHGAHRHRQQGHPRSLLRGSSDFPERFSSDFPEPPAGMGARCAKMGTRCARMGARCARGRPASSLLVRARRTRRVDGHAHRRGVPSPPALLRNSRRASSADASRRRARTWPWCSSPFLRSRAARAPALLDGWRAVCSCERPTLRSSRSELRAVAGGRSRGGTA</sequence>
<dbReference type="Proteomes" id="UP000034883">
    <property type="component" value="Chromosome"/>
</dbReference>
<dbReference type="STRING" id="927083.DB32_002673"/>
<name>A0A0F6SEN9_9BACT</name>
<gene>
    <name evidence="2" type="ORF">DB32_002673</name>
</gene>
<feature type="region of interest" description="Disordered" evidence="1">
    <location>
        <begin position="96"/>
        <end position="126"/>
    </location>
</feature>
<dbReference type="AlphaFoldDB" id="A0A0F6SEN9"/>
<protein>
    <submittedName>
        <fullName evidence="2">Uncharacterized protein</fullName>
    </submittedName>
</protein>
<feature type="compositionally biased region" description="Basic residues" evidence="1">
    <location>
        <begin position="18"/>
        <end position="35"/>
    </location>
</feature>
<feature type="region of interest" description="Disordered" evidence="1">
    <location>
        <begin position="1"/>
        <end position="63"/>
    </location>
</feature>
<organism evidence="2 3">
    <name type="scientific">Sandaracinus amylolyticus</name>
    <dbReference type="NCBI Taxonomy" id="927083"/>
    <lineage>
        <taxon>Bacteria</taxon>
        <taxon>Pseudomonadati</taxon>
        <taxon>Myxococcota</taxon>
        <taxon>Polyangia</taxon>
        <taxon>Polyangiales</taxon>
        <taxon>Sandaracinaceae</taxon>
        <taxon>Sandaracinus</taxon>
    </lineage>
</organism>
<evidence type="ECO:0000313" key="3">
    <source>
        <dbReference type="Proteomes" id="UP000034883"/>
    </source>
</evidence>
<evidence type="ECO:0000256" key="1">
    <source>
        <dbReference type="SAM" id="MobiDB-lite"/>
    </source>
</evidence>
<dbReference type="KEGG" id="samy:DB32_002673"/>
<reference evidence="2 3" key="1">
    <citation type="submission" date="2015-03" db="EMBL/GenBank/DDBJ databases">
        <title>Genome assembly of Sandaracinus amylolyticus DSM 53668.</title>
        <authorList>
            <person name="Sharma G."/>
            <person name="Subramanian S."/>
        </authorList>
    </citation>
    <scope>NUCLEOTIDE SEQUENCE [LARGE SCALE GENOMIC DNA]</scope>
    <source>
        <strain evidence="2 3">DSM 53668</strain>
    </source>
</reference>
<dbReference type="EMBL" id="CP011125">
    <property type="protein sequence ID" value="AKF05524.1"/>
    <property type="molecule type" value="Genomic_DNA"/>
</dbReference>
<feature type="region of interest" description="Disordered" evidence="1">
    <location>
        <begin position="167"/>
        <end position="187"/>
    </location>
</feature>
<feature type="compositionally biased region" description="Basic residues" evidence="1">
    <location>
        <begin position="96"/>
        <end position="107"/>
    </location>
</feature>
<keyword evidence="3" id="KW-1185">Reference proteome</keyword>
<proteinExistence type="predicted"/>
<evidence type="ECO:0000313" key="2">
    <source>
        <dbReference type="EMBL" id="AKF05524.1"/>
    </source>
</evidence>